<reference evidence="1" key="1">
    <citation type="submission" date="2020-08" db="EMBL/GenBank/DDBJ databases">
        <title>Whole genome shotgun sequence of Actinocatenispora sera NBRC 101916.</title>
        <authorList>
            <person name="Komaki H."/>
            <person name="Tamura T."/>
        </authorList>
    </citation>
    <scope>NUCLEOTIDE SEQUENCE</scope>
    <source>
        <strain evidence="1">NBRC 101916</strain>
    </source>
</reference>
<organism evidence="1 2">
    <name type="scientific">Actinocatenispora sera</name>
    <dbReference type="NCBI Taxonomy" id="390989"/>
    <lineage>
        <taxon>Bacteria</taxon>
        <taxon>Bacillati</taxon>
        <taxon>Actinomycetota</taxon>
        <taxon>Actinomycetes</taxon>
        <taxon>Micromonosporales</taxon>
        <taxon>Micromonosporaceae</taxon>
        <taxon>Actinocatenispora</taxon>
    </lineage>
</organism>
<dbReference type="EMBL" id="AP023354">
    <property type="protein sequence ID" value="BCJ32445.1"/>
    <property type="molecule type" value="Genomic_DNA"/>
</dbReference>
<dbReference type="Proteomes" id="UP000680750">
    <property type="component" value="Chromosome"/>
</dbReference>
<evidence type="ECO:0000313" key="1">
    <source>
        <dbReference type="EMBL" id="BCJ32445.1"/>
    </source>
</evidence>
<accession>A0A810LC34</accession>
<proteinExistence type="predicted"/>
<name>A0A810LC34_9ACTN</name>
<sequence>MTEELTGVRDTIAQLIKELVPPHASAKRIYEVVDASGYSRTLVEAVRGGENMWSRLPR</sequence>
<protein>
    <submittedName>
        <fullName evidence="1">Uncharacterized protein</fullName>
    </submittedName>
</protein>
<gene>
    <name evidence="1" type="ORF">Asera_65530</name>
</gene>
<keyword evidence="2" id="KW-1185">Reference proteome</keyword>
<evidence type="ECO:0000313" key="2">
    <source>
        <dbReference type="Proteomes" id="UP000680750"/>
    </source>
</evidence>
<dbReference type="AlphaFoldDB" id="A0A810LC34"/>
<dbReference type="KEGG" id="aser:Asera_65530"/>
<dbReference type="RefSeq" id="WP_157034675.1">
    <property type="nucleotide sequence ID" value="NZ_AP023354.1"/>
</dbReference>
<dbReference type="OrthoDB" id="3543029at2"/>